<evidence type="ECO:0000256" key="9">
    <source>
        <dbReference type="ARBA" id="ARBA00022833"/>
    </source>
</evidence>
<reference evidence="16" key="1">
    <citation type="journal article" date="2019" name="Int. J. Syst. Evol. Microbiol.">
        <title>The Global Catalogue of Microorganisms (GCM) 10K type strain sequencing project: providing services to taxonomists for standard genome sequencing and annotation.</title>
        <authorList>
            <consortium name="The Broad Institute Genomics Platform"/>
            <consortium name="The Broad Institute Genome Sequencing Center for Infectious Disease"/>
            <person name="Wu L."/>
            <person name="Ma J."/>
        </authorList>
    </citation>
    <scope>NUCLEOTIDE SEQUENCE [LARGE SCALE GENOMIC DNA]</scope>
    <source>
        <strain evidence="16">CGMCC 4.7329</strain>
    </source>
</reference>
<dbReference type="Proteomes" id="UP000658127">
    <property type="component" value="Unassembled WGS sequence"/>
</dbReference>
<keyword evidence="2" id="KW-0963">Cytoplasm</keyword>
<evidence type="ECO:0000256" key="12">
    <source>
        <dbReference type="ARBA" id="ARBA00023125"/>
    </source>
</evidence>
<evidence type="ECO:0000256" key="7">
    <source>
        <dbReference type="ARBA" id="ARBA00022769"/>
    </source>
</evidence>
<keyword evidence="5" id="KW-0547">Nucleotide-binding</keyword>
<comment type="subcellular location">
    <subcellularLocation>
        <location evidence="1">Cytoplasm</location>
    </subcellularLocation>
</comment>
<gene>
    <name evidence="15" type="ORF">GCM10011610_31810</name>
</gene>
<keyword evidence="10" id="KW-0067">ATP-binding</keyword>
<evidence type="ECO:0000256" key="1">
    <source>
        <dbReference type="ARBA" id="ARBA00004496"/>
    </source>
</evidence>
<dbReference type="Gene3D" id="1.20.1580.10">
    <property type="entry name" value="ABC transporter ATPase like domain"/>
    <property type="match status" value="1"/>
</dbReference>
<evidence type="ECO:0000256" key="10">
    <source>
        <dbReference type="ARBA" id="ARBA00022840"/>
    </source>
</evidence>
<keyword evidence="3" id="KW-0479">Metal-binding</keyword>
<dbReference type="PANTHER" id="PTHR43152:SF1">
    <property type="entry name" value="UVRA PROTEIN"/>
    <property type="match status" value="1"/>
</dbReference>
<feature type="domain" description="UvrA DNA-binding" evidence="14">
    <location>
        <begin position="62"/>
        <end position="144"/>
    </location>
</feature>
<evidence type="ECO:0000259" key="14">
    <source>
        <dbReference type="Pfam" id="PF17755"/>
    </source>
</evidence>
<evidence type="ECO:0000256" key="11">
    <source>
        <dbReference type="ARBA" id="ARBA00022881"/>
    </source>
</evidence>
<dbReference type="PANTHER" id="PTHR43152">
    <property type="entry name" value="UVRABC SYSTEM PROTEIN A"/>
    <property type="match status" value="1"/>
</dbReference>
<comment type="caution">
    <text evidence="15">The sequence shown here is derived from an EMBL/GenBank/DDBJ whole genome shotgun (WGS) entry which is preliminary data.</text>
</comment>
<evidence type="ECO:0000256" key="4">
    <source>
        <dbReference type="ARBA" id="ARBA00022737"/>
    </source>
</evidence>
<dbReference type="Pfam" id="PF17755">
    <property type="entry name" value="UvrA_DNA-bind"/>
    <property type="match status" value="1"/>
</dbReference>
<evidence type="ECO:0000256" key="5">
    <source>
        <dbReference type="ARBA" id="ARBA00022741"/>
    </source>
</evidence>
<protein>
    <recommendedName>
        <fullName evidence="14">UvrA DNA-binding domain-containing protein</fullName>
    </recommendedName>
</protein>
<dbReference type="Gene3D" id="1.10.8.280">
    <property type="entry name" value="ABC transporter ATPase domain-like"/>
    <property type="match status" value="1"/>
</dbReference>
<keyword evidence="6" id="KW-0227">DNA damage</keyword>
<keyword evidence="16" id="KW-1185">Reference proteome</keyword>
<keyword evidence="13" id="KW-0234">DNA repair</keyword>
<keyword evidence="11" id="KW-0267">Excision nuclease</keyword>
<proteinExistence type="predicted"/>
<keyword evidence="9" id="KW-0862">Zinc</keyword>
<keyword evidence="7" id="KW-0228">DNA excision</keyword>
<dbReference type="EMBL" id="BMNE01000003">
    <property type="protein sequence ID" value="GGN81409.1"/>
    <property type="molecule type" value="Genomic_DNA"/>
</dbReference>
<evidence type="ECO:0000256" key="2">
    <source>
        <dbReference type="ARBA" id="ARBA00022490"/>
    </source>
</evidence>
<keyword evidence="8" id="KW-0863">Zinc-finger</keyword>
<evidence type="ECO:0000256" key="13">
    <source>
        <dbReference type="ARBA" id="ARBA00023204"/>
    </source>
</evidence>
<dbReference type="InterPro" id="IPR041552">
    <property type="entry name" value="UvrA_DNA-bd"/>
</dbReference>
<evidence type="ECO:0000313" key="15">
    <source>
        <dbReference type="EMBL" id="GGN81409.1"/>
    </source>
</evidence>
<organism evidence="15 16">
    <name type="scientific">Nocardia rhizosphaerihabitans</name>
    <dbReference type="NCBI Taxonomy" id="1691570"/>
    <lineage>
        <taxon>Bacteria</taxon>
        <taxon>Bacillati</taxon>
        <taxon>Actinomycetota</taxon>
        <taxon>Actinomycetes</taxon>
        <taxon>Mycobacteriales</taxon>
        <taxon>Nocardiaceae</taxon>
        <taxon>Nocardia</taxon>
    </lineage>
</organism>
<accession>A0ABQ2KGC7</accession>
<evidence type="ECO:0000256" key="3">
    <source>
        <dbReference type="ARBA" id="ARBA00022723"/>
    </source>
</evidence>
<evidence type="ECO:0000313" key="16">
    <source>
        <dbReference type="Proteomes" id="UP000658127"/>
    </source>
</evidence>
<sequence>MDSHEVDPLVRVRGARVHRDRPGHYPAGTNRLYSDAFSPDTVEGACPRCHGQGVVHEATEASMVPDPSRSIRGGAIASWSGAWQDKNLRAALGYDIDRPWRELSPAARNWILFTDEKPVVTVEPEREPHRIHRPYQGTYTSAERLLLRALPNTCIPRRARCARADVSNPNRSR</sequence>
<keyword evidence="4" id="KW-0677">Repeat</keyword>
<evidence type="ECO:0000256" key="8">
    <source>
        <dbReference type="ARBA" id="ARBA00022771"/>
    </source>
</evidence>
<evidence type="ECO:0000256" key="6">
    <source>
        <dbReference type="ARBA" id="ARBA00022763"/>
    </source>
</evidence>
<keyword evidence="12" id="KW-0238">DNA-binding</keyword>
<name>A0ABQ2KGC7_9NOCA</name>